<keyword evidence="1" id="KW-0732">Signal</keyword>
<evidence type="ECO:0000256" key="1">
    <source>
        <dbReference type="SAM" id="SignalP"/>
    </source>
</evidence>
<dbReference type="EMBL" id="LACI01001502">
    <property type="protein sequence ID" value="KJU84362.1"/>
    <property type="molecule type" value="Genomic_DNA"/>
</dbReference>
<dbReference type="Proteomes" id="UP000033423">
    <property type="component" value="Unassembled WGS sequence"/>
</dbReference>
<sequence length="68" mass="7257">MRVKLKGLRGIVWINTLIIAMLFLALSAHAGTVNLPQTGQTTSYATGDDGTIRAGVAWPSPRFTADTN</sequence>
<reference evidence="2 3" key="1">
    <citation type="submission" date="2015-02" db="EMBL/GenBank/DDBJ databases">
        <title>Single-cell genomics of uncultivated deep-branching MTB reveals a conserved set of magnetosome genes.</title>
        <authorList>
            <person name="Kolinko S."/>
            <person name="Richter M."/>
            <person name="Glockner F.O."/>
            <person name="Brachmann A."/>
            <person name="Schuler D."/>
        </authorList>
    </citation>
    <scope>NUCLEOTIDE SEQUENCE [LARGE SCALE GENOMIC DNA]</scope>
    <source>
        <strain evidence="2">TM-1</strain>
    </source>
</reference>
<evidence type="ECO:0000313" key="3">
    <source>
        <dbReference type="Proteomes" id="UP000033423"/>
    </source>
</evidence>
<dbReference type="AlphaFoldDB" id="A0A0F3GRH4"/>
<evidence type="ECO:0000313" key="2">
    <source>
        <dbReference type="EMBL" id="KJU84362.1"/>
    </source>
</evidence>
<feature type="chain" id="PRO_5002461198" description="Secreted protein" evidence="1">
    <location>
        <begin position="31"/>
        <end position="68"/>
    </location>
</feature>
<keyword evidence="3" id="KW-1185">Reference proteome</keyword>
<organism evidence="2 3">
    <name type="scientific">Candidatus Magnetobacterium bavaricum</name>
    <dbReference type="NCBI Taxonomy" id="29290"/>
    <lineage>
        <taxon>Bacteria</taxon>
        <taxon>Pseudomonadati</taxon>
        <taxon>Nitrospirota</taxon>
        <taxon>Thermodesulfovibrionia</taxon>
        <taxon>Thermodesulfovibrionales</taxon>
        <taxon>Candidatus Magnetobacteriaceae</taxon>
        <taxon>Candidatus Magnetobacterium</taxon>
    </lineage>
</organism>
<feature type="non-terminal residue" evidence="2">
    <location>
        <position position="68"/>
    </location>
</feature>
<protein>
    <recommendedName>
        <fullName evidence="4">Secreted protein</fullName>
    </recommendedName>
</protein>
<name>A0A0F3GRH4_9BACT</name>
<feature type="signal peptide" evidence="1">
    <location>
        <begin position="1"/>
        <end position="30"/>
    </location>
</feature>
<proteinExistence type="predicted"/>
<comment type="caution">
    <text evidence="2">The sequence shown here is derived from an EMBL/GenBank/DDBJ whole genome shotgun (WGS) entry which is preliminary data.</text>
</comment>
<accession>A0A0F3GRH4</accession>
<gene>
    <name evidence="2" type="ORF">MBAV_003443</name>
</gene>
<evidence type="ECO:0008006" key="4">
    <source>
        <dbReference type="Google" id="ProtNLM"/>
    </source>
</evidence>